<keyword evidence="2" id="KW-0238">DNA-binding</keyword>
<name>A0A1N7N8G6_9GAMM</name>
<dbReference type="Gene3D" id="1.10.260.40">
    <property type="entry name" value="lambda repressor-like DNA-binding domains"/>
    <property type="match status" value="1"/>
</dbReference>
<organism evidence="2 3">
    <name type="scientific">Neptunomonas antarctica</name>
    <dbReference type="NCBI Taxonomy" id="619304"/>
    <lineage>
        <taxon>Bacteria</taxon>
        <taxon>Pseudomonadati</taxon>
        <taxon>Pseudomonadota</taxon>
        <taxon>Gammaproteobacteria</taxon>
        <taxon>Oceanospirillales</taxon>
        <taxon>Oceanospirillaceae</taxon>
        <taxon>Neptunomonas</taxon>
    </lineage>
</organism>
<feature type="domain" description="HTH cro/C1-type" evidence="1">
    <location>
        <begin position="14"/>
        <end position="67"/>
    </location>
</feature>
<dbReference type="AlphaFoldDB" id="A0A1N7N8G6"/>
<dbReference type="InterPro" id="IPR001387">
    <property type="entry name" value="Cro/C1-type_HTH"/>
</dbReference>
<dbReference type="Pfam" id="PF13443">
    <property type="entry name" value="HTH_26"/>
    <property type="match status" value="1"/>
</dbReference>
<dbReference type="Proteomes" id="UP000185999">
    <property type="component" value="Unassembled WGS sequence"/>
</dbReference>
<dbReference type="CDD" id="cd00093">
    <property type="entry name" value="HTH_XRE"/>
    <property type="match status" value="1"/>
</dbReference>
<dbReference type="SMART" id="SM00530">
    <property type="entry name" value="HTH_XRE"/>
    <property type="match status" value="1"/>
</dbReference>
<proteinExistence type="predicted"/>
<dbReference type="InterPro" id="IPR010982">
    <property type="entry name" value="Lambda_DNA-bd_dom_sf"/>
</dbReference>
<gene>
    <name evidence="2" type="ORF">SAMN05421760_108126</name>
</gene>
<dbReference type="EMBL" id="FTOE01000008">
    <property type="protein sequence ID" value="SIS94558.1"/>
    <property type="molecule type" value="Genomic_DNA"/>
</dbReference>
<dbReference type="STRING" id="619304.SAMN05421760_108126"/>
<protein>
    <submittedName>
        <fullName evidence="2">Cro/C1-type HTH DNA-binding domain-containing protein</fullName>
    </submittedName>
</protein>
<reference evidence="3" key="1">
    <citation type="submission" date="2017-01" db="EMBL/GenBank/DDBJ databases">
        <authorList>
            <person name="Varghese N."/>
            <person name="Submissions S."/>
        </authorList>
    </citation>
    <scope>NUCLEOTIDE SEQUENCE [LARGE SCALE GENOMIC DNA]</scope>
    <source>
        <strain evidence="3">DSM 22306</strain>
    </source>
</reference>
<evidence type="ECO:0000313" key="3">
    <source>
        <dbReference type="Proteomes" id="UP000185999"/>
    </source>
</evidence>
<dbReference type="SUPFAM" id="SSF47413">
    <property type="entry name" value="lambda repressor-like DNA-binding domains"/>
    <property type="match status" value="1"/>
</dbReference>
<dbReference type="PROSITE" id="PS50943">
    <property type="entry name" value="HTH_CROC1"/>
    <property type="match status" value="1"/>
</dbReference>
<dbReference type="GO" id="GO:0003677">
    <property type="term" value="F:DNA binding"/>
    <property type="evidence" value="ECO:0007669"/>
    <property type="project" value="UniProtKB-KW"/>
</dbReference>
<sequence>MEGQKQRSGLFAVLKRVLKAQGIHYRELAEMMNLSEPTVKRMFQEQDCKVSRLIEICDLIGLSINELVELDANKTTAPTQLSIETEQFLADDPGLTSFFMLLVSQFDVETIAQKNQLSSSDAYLYLRELEKLELVRLGKSDQVHLRVSRPIKWRLGGPLHQTLVKVNQRFIQQAISAKEGEGVFYSTSRLLSTQSITRLNQEVDEVYQRFQKQATLDQLYYSLAELKPYKLVATMMPFEISRYFLVPAFAGRPQLKGDYSVAS</sequence>
<evidence type="ECO:0000259" key="1">
    <source>
        <dbReference type="PROSITE" id="PS50943"/>
    </source>
</evidence>
<keyword evidence="3" id="KW-1185">Reference proteome</keyword>
<accession>A0A1N7N8G6</accession>
<dbReference type="RefSeq" id="WP_054341124.1">
    <property type="nucleotide sequence ID" value="NZ_FTOE01000008.1"/>
</dbReference>
<evidence type="ECO:0000313" key="2">
    <source>
        <dbReference type="EMBL" id="SIS94558.1"/>
    </source>
</evidence>
<dbReference type="OrthoDB" id="5298444at2"/>